<organism evidence="1">
    <name type="scientific">marine sediment metagenome</name>
    <dbReference type="NCBI Taxonomy" id="412755"/>
    <lineage>
        <taxon>unclassified sequences</taxon>
        <taxon>metagenomes</taxon>
        <taxon>ecological metagenomes</taxon>
    </lineage>
</organism>
<feature type="non-terminal residue" evidence="1">
    <location>
        <position position="1"/>
    </location>
</feature>
<dbReference type="EMBL" id="LAZR01016348">
    <property type="protein sequence ID" value="KKM04899.1"/>
    <property type="molecule type" value="Genomic_DNA"/>
</dbReference>
<gene>
    <name evidence="1" type="ORF">LCGC14_1759600</name>
</gene>
<protein>
    <submittedName>
        <fullName evidence="1">Uncharacterized protein</fullName>
    </submittedName>
</protein>
<comment type="caution">
    <text evidence="1">The sequence shown here is derived from an EMBL/GenBank/DDBJ whole genome shotgun (WGS) entry which is preliminary data.</text>
</comment>
<sequence length="31" mass="3386">TSPLFAYLVSGNMLLPPIVLVKVDEESLQVI</sequence>
<name>A0A0F9H1J7_9ZZZZ</name>
<accession>A0A0F9H1J7</accession>
<dbReference type="AlphaFoldDB" id="A0A0F9H1J7"/>
<proteinExistence type="predicted"/>
<evidence type="ECO:0000313" key="1">
    <source>
        <dbReference type="EMBL" id="KKM04899.1"/>
    </source>
</evidence>
<reference evidence="1" key="1">
    <citation type="journal article" date="2015" name="Nature">
        <title>Complex archaea that bridge the gap between prokaryotes and eukaryotes.</title>
        <authorList>
            <person name="Spang A."/>
            <person name="Saw J.H."/>
            <person name="Jorgensen S.L."/>
            <person name="Zaremba-Niedzwiedzka K."/>
            <person name="Martijn J."/>
            <person name="Lind A.E."/>
            <person name="van Eijk R."/>
            <person name="Schleper C."/>
            <person name="Guy L."/>
            <person name="Ettema T.J."/>
        </authorList>
    </citation>
    <scope>NUCLEOTIDE SEQUENCE</scope>
</reference>